<feature type="domain" description="DUF8212" evidence="2">
    <location>
        <begin position="225"/>
        <end position="252"/>
    </location>
</feature>
<evidence type="ECO:0000259" key="2">
    <source>
        <dbReference type="Pfam" id="PF26640"/>
    </source>
</evidence>
<gene>
    <name evidence="3" type="ORF">B0J11DRAFT_191107</name>
</gene>
<dbReference type="OrthoDB" id="674604at2759"/>
<proteinExistence type="predicted"/>
<evidence type="ECO:0000313" key="4">
    <source>
        <dbReference type="Proteomes" id="UP000700596"/>
    </source>
</evidence>
<organism evidence="3 4">
    <name type="scientific">Dendryphion nanum</name>
    <dbReference type="NCBI Taxonomy" id="256645"/>
    <lineage>
        <taxon>Eukaryota</taxon>
        <taxon>Fungi</taxon>
        <taxon>Dikarya</taxon>
        <taxon>Ascomycota</taxon>
        <taxon>Pezizomycotina</taxon>
        <taxon>Dothideomycetes</taxon>
        <taxon>Pleosporomycetidae</taxon>
        <taxon>Pleosporales</taxon>
        <taxon>Torulaceae</taxon>
        <taxon>Dendryphion</taxon>
    </lineage>
</organism>
<accession>A0A9P9D351</accession>
<protein>
    <submittedName>
        <fullName evidence="3">Heterokaryon incompatibility protein-domain-containing protein</fullName>
    </submittedName>
</protein>
<dbReference type="InterPro" id="IPR058525">
    <property type="entry name" value="DUF8212"/>
</dbReference>
<keyword evidence="4" id="KW-1185">Reference proteome</keyword>
<evidence type="ECO:0000259" key="1">
    <source>
        <dbReference type="Pfam" id="PF06985"/>
    </source>
</evidence>
<name>A0A9P9D351_9PLEO</name>
<dbReference type="EMBL" id="JAGMWT010000023">
    <property type="protein sequence ID" value="KAH7111831.1"/>
    <property type="molecule type" value="Genomic_DNA"/>
</dbReference>
<reference evidence="3" key="1">
    <citation type="journal article" date="2021" name="Nat. Commun.">
        <title>Genetic determinants of endophytism in the Arabidopsis root mycobiome.</title>
        <authorList>
            <person name="Mesny F."/>
            <person name="Miyauchi S."/>
            <person name="Thiergart T."/>
            <person name="Pickel B."/>
            <person name="Atanasova L."/>
            <person name="Karlsson M."/>
            <person name="Huettel B."/>
            <person name="Barry K.W."/>
            <person name="Haridas S."/>
            <person name="Chen C."/>
            <person name="Bauer D."/>
            <person name="Andreopoulos W."/>
            <person name="Pangilinan J."/>
            <person name="LaButti K."/>
            <person name="Riley R."/>
            <person name="Lipzen A."/>
            <person name="Clum A."/>
            <person name="Drula E."/>
            <person name="Henrissat B."/>
            <person name="Kohler A."/>
            <person name="Grigoriev I.V."/>
            <person name="Martin F.M."/>
            <person name="Hacquard S."/>
        </authorList>
    </citation>
    <scope>NUCLEOTIDE SEQUENCE</scope>
    <source>
        <strain evidence="3">MPI-CAGE-CH-0243</strain>
    </source>
</reference>
<dbReference type="PANTHER" id="PTHR10622">
    <property type="entry name" value="HET DOMAIN-CONTAINING PROTEIN"/>
    <property type="match status" value="1"/>
</dbReference>
<dbReference type="Pfam" id="PF06985">
    <property type="entry name" value="HET"/>
    <property type="match status" value="1"/>
</dbReference>
<dbReference type="AlphaFoldDB" id="A0A9P9D351"/>
<feature type="domain" description="Heterokaryon incompatibility" evidence="1">
    <location>
        <begin position="22"/>
        <end position="106"/>
    </location>
</feature>
<dbReference type="Pfam" id="PF26640">
    <property type="entry name" value="DUF8212"/>
    <property type="match status" value="1"/>
</dbReference>
<evidence type="ECO:0000313" key="3">
    <source>
        <dbReference type="EMBL" id="KAH7111831.1"/>
    </source>
</evidence>
<dbReference type="PANTHER" id="PTHR10622:SF12">
    <property type="entry name" value="HET DOMAIN-CONTAINING PROTEIN"/>
    <property type="match status" value="1"/>
</dbReference>
<dbReference type="InterPro" id="IPR010730">
    <property type="entry name" value="HET"/>
</dbReference>
<dbReference type="Proteomes" id="UP000700596">
    <property type="component" value="Unassembled WGS sequence"/>
</dbReference>
<sequence>MRLLDSKTLRFKVFEDGTVPRYAALSHTWGDDEILLQEMEKDVVRNNQGYRKVFQTAAQAAKDNIPYIWVDTCCIDKTSSAELSEAINSMYTWYRNAEVCYAYLSDVFYTASNTQGFSTLQGFKESRWFTRGWTLQELLAPGRLLFFDRDWQTVGSKADLEEKVSRITGIHIAALRGEDLRTFTVAQRMCWASKRVTTRVEDLAYCLLGIFDVNMPLLYGEGQKSFTRLQEAIMANTEDQTLFAWKDLDLPPGFTTGLLARSPACFMESGIFSFPEIWGRGVASEVTNKGIYTNLFLIPSDEIGIVRACLGCTIDAFSNDGPAIYLRRTSSLRTTMEKQDEYTRVRVDRLDMLTGAEKAGGTREEVYVKKLDELRLNRVREYRNVKVFWINIGSCRVYPERQWNPQSQIFWSPDTVDGKMGAVHLSVSDLPLFDYIRHFFLGAALVSYRPDYLGRLI</sequence>
<comment type="caution">
    <text evidence="3">The sequence shown here is derived from an EMBL/GenBank/DDBJ whole genome shotgun (WGS) entry which is preliminary data.</text>
</comment>